<feature type="domain" description="FAD-binding PCMH-type" evidence="4">
    <location>
        <begin position="843"/>
        <end position="1015"/>
    </location>
</feature>
<comment type="caution">
    <text evidence="5">The sequence shown here is derived from an EMBL/GenBank/DDBJ whole genome shotgun (WGS) entry which is preliminary data.</text>
</comment>
<organism evidence="5 6">
    <name type="scientific">Colletotrichum fioriniae PJ7</name>
    <dbReference type="NCBI Taxonomy" id="1445577"/>
    <lineage>
        <taxon>Eukaryota</taxon>
        <taxon>Fungi</taxon>
        <taxon>Dikarya</taxon>
        <taxon>Ascomycota</taxon>
        <taxon>Pezizomycotina</taxon>
        <taxon>Sordariomycetes</taxon>
        <taxon>Hypocreomycetidae</taxon>
        <taxon>Glomerellales</taxon>
        <taxon>Glomerellaceae</taxon>
        <taxon>Colletotrichum</taxon>
        <taxon>Colletotrichum acutatum species complex</taxon>
    </lineage>
</organism>
<evidence type="ECO:0000313" key="5">
    <source>
        <dbReference type="EMBL" id="EXF79558.1"/>
    </source>
</evidence>
<dbReference type="KEGG" id="cfj:CFIO01_03675"/>
<dbReference type="AlphaFoldDB" id="A0A010S4P2"/>
<dbReference type="Pfam" id="PF14498">
    <property type="entry name" value="Glyco_hyd_65N_2"/>
    <property type="match status" value="1"/>
</dbReference>
<dbReference type="GO" id="GO:0016491">
    <property type="term" value="F:oxidoreductase activity"/>
    <property type="evidence" value="ECO:0007669"/>
    <property type="project" value="InterPro"/>
</dbReference>
<evidence type="ECO:0000256" key="1">
    <source>
        <dbReference type="ARBA" id="ARBA00005466"/>
    </source>
</evidence>
<dbReference type="PANTHER" id="PTHR31084:SF3">
    <property type="entry name" value="ALPHA-FUCOSIDASE A"/>
    <property type="match status" value="1"/>
</dbReference>
<evidence type="ECO:0000256" key="2">
    <source>
        <dbReference type="SAM" id="MobiDB-lite"/>
    </source>
</evidence>
<dbReference type="InterPro" id="IPR027414">
    <property type="entry name" value="GH95_N_dom"/>
</dbReference>
<dbReference type="Pfam" id="PF08031">
    <property type="entry name" value="BBE"/>
    <property type="match status" value="1"/>
</dbReference>
<dbReference type="SUPFAM" id="SSF48208">
    <property type="entry name" value="Six-hairpin glycosidases"/>
    <property type="match status" value="1"/>
</dbReference>
<dbReference type="SUPFAM" id="SSF56176">
    <property type="entry name" value="FAD-binding/transporter-associated domain-like"/>
    <property type="match status" value="1"/>
</dbReference>
<dbReference type="InterPro" id="IPR012341">
    <property type="entry name" value="6hp_glycosidase-like_sf"/>
</dbReference>
<dbReference type="InterPro" id="IPR008928">
    <property type="entry name" value="6-hairpin_glycosidase_sf"/>
</dbReference>
<dbReference type="Proteomes" id="UP000020467">
    <property type="component" value="Unassembled WGS sequence"/>
</dbReference>
<keyword evidence="6" id="KW-1185">Reference proteome</keyword>
<dbReference type="InterPro" id="IPR012951">
    <property type="entry name" value="BBE"/>
</dbReference>
<protein>
    <recommendedName>
        <fullName evidence="4">FAD-binding PCMH-type domain-containing protein</fullName>
    </recommendedName>
</protein>
<dbReference type="InterPro" id="IPR016167">
    <property type="entry name" value="FAD-bd_PCMH_sub1"/>
</dbReference>
<sequence length="1276" mass="136375">MKVTSSRALTLCASFAACEARSLWSSIPATYGDSSSDTYLLKTGYPIGNGKLGAIPFGPPHAEKVNLNIDSLWAGGPFEASNYTGGNPTEPKYGALPEIRSLIFENGTGDVSPILGSGANYGGNRVLANLTVTINGVGNYTSYKRTLDLTTGVHTTTFTANAADYEITNLCSYPDQVCVYHIAATSPSAASNGTTTLPAVTIGLENQLIEANTYHVTCGADHVRFTGVTQLGPPEGMKFDSIAKLASESASSAITNCTSSGLLKVTPSPGQTNLTIIISAETNYDQKKGNPASSYSFKGQDPGPKIESLSTTASSKSFSDLLSSHIADYQALQSAFTLTLPDPLNSSTTETSQLIASYDSTIPEGGDPYLEALLFDYGRHLLIASSRANSLPANLQGRWTEQLWPAWSADYHANINLQMNYWHADQTGLGEATQGALWDYMEDTWVPRGTETARLIYNASSGWVVHNEMNVFGHTALKEGAEWANYPAAAAWMMQHVFDAYDYTRDATWFASQGYPLIKGVAAFWLTQLQDDAFSRDGTLVVNPCNSPETGPTTFGCAHYHQMIHQVFEYTLLGASVLPSASASAEDQDFLDAVSASLAKLDKGVHVATWGGLKEWKLPEPAPYNSDQPSTHRHLSHLTGWYPGTSISSFLGGYASNATIQSAVRETLVSRGRGNAPDANAGWAKVWRAACWARLNDTERAYDQLRYAIDVNFAGNGLSMYSGTGAPFQIDANFGLSGAVLSMLVVDLPLPYASAGSRKEGEEVRTVVLGPAIPARWGGGNVKGLRIRGGGVVDFGWDAEGVVDEAVVVSGSRGGALRADINGEVLLPGDEGYEESLVRWSIVCIKTAGIVVKPKSAHDVSAAIRFATKHGIPFTTSGGGHSTAGTSSSDGGMVIHLASHLRDVTVDPERRLVTYGGGCTWKDVDAAAWKHGLATVGGTVSHTGVGGLVLGGGQGLLSGLHGLAIDCLVEVEVVLADGSIVTASETENADLFWALRGAGASFGVVTRFTSEVFPQEKVWYGALMFANSQLPALVTWANEFVEKMDGRQFVIMGFAYGPPGPDAKPMIIVQPFHSGKGEEATEGIFKGLLDVGPLVNMAAEMDYPTANTILDELQGPGARRLMGGTNLTAPFELAKWEEMSQEFYSRVDEETAKGNDMRGSILAVEIYKKDKVVSVPFGATAYSNRGTYFDCMVLTCWTDPAKDGMIRGWNRALAAKIKGENHTGERGGVGQYNNYASSDVGVKEGFGENARRLVELKGKYDPENRFSRSPWKIVAS</sequence>
<dbReference type="InterPro" id="IPR016169">
    <property type="entry name" value="FAD-bd_PCMH_sub2"/>
</dbReference>
<feature type="chain" id="PRO_5001456388" description="FAD-binding PCMH-type domain-containing protein" evidence="3">
    <location>
        <begin position="21"/>
        <end position="1276"/>
    </location>
</feature>
<dbReference type="InterPro" id="IPR006094">
    <property type="entry name" value="Oxid_FAD_bind_N"/>
</dbReference>
<accession>A0A010S4P2</accession>
<dbReference type="Pfam" id="PF22124">
    <property type="entry name" value="Glyco_hydro_95_cat"/>
    <property type="match status" value="1"/>
</dbReference>
<dbReference type="InterPro" id="IPR016166">
    <property type="entry name" value="FAD-bd_PCMH"/>
</dbReference>
<comment type="similarity">
    <text evidence="1">Belongs to the oxygen-dependent FAD-linked oxidoreductase family.</text>
</comment>
<feature type="region of interest" description="Disordered" evidence="2">
    <location>
        <begin position="285"/>
        <end position="310"/>
    </location>
</feature>
<dbReference type="InterPro" id="IPR049053">
    <property type="entry name" value="AFCA-like_C"/>
</dbReference>
<name>A0A010S4P2_9PEZI</name>
<dbReference type="GO" id="GO:0071949">
    <property type="term" value="F:FAD binding"/>
    <property type="evidence" value="ECO:0007669"/>
    <property type="project" value="InterPro"/>
</dbReference>
<dbReference type="eggNOG" id="KOG1231">
    <property type="taxonomic scope" value="Eukaryota"/>
</dbReference>
<dbReference type="GO" id="GO:0005975">
    <property type="term" value="P:carbohydrate metabolic process"/>
    <property type="evidence" value="ECO:0007669"/>
    <property type="project" value="InterPro"/>
</dbReference>
<dbReference type="Gene3D" id="3.30.465.10">
    <property type="match status" value="1"/>
</dbReference>
<dbReference type="Pfam" id="PF01565">
    <property type="entry name" value="FAD_binding_4"/>
    <property type="match status" value="1"/>
</dbReference>
<dbReference type="Gene3D" id="3.30.43.10">
    <property type="entry name" value="Uridine Diphospho-n-acetylenolpyruvylglucosamine Reductase, domain 2"/>
    <property type="match status" value="1"/>
</dbReference>
<feature type="signal peptide" evidence="3">
    <location>
        <begin position="1"/>
        <end position="20"/>
    </location>
</feature>
<reference evidence="5 6" key="1">
    <citation type="submission" date="2014-02" db="EMBL/GenBank/DDBJ databases">
        <title>The genome sequence of Colletotrichum fioriniae PJ7.</title>
        <authorList>
            <person name="Baroncelli R."/>
            <person name="Thon M.R."/>
        </authorList>
    </citation>
    <scope>NUCLEOTIDE SEQUENCE [LARGE SCALE GENOMIC DNA]</scope>
    <source>
        <strain evidence="5 6">PJ7</strain>
    </source>
</reference>
<dbReference type="Pfam" id="PF21307">
    <property type="entry name" value="Glyco_hydro_95_C"/>
    <property type="match status" value="1"/>
</dbReference>
<dbReference type="STRING" id="1445577.A0A010S4P2"/>
<dbReference type="Gene3D" id="3.40.462.20">
    <property type="match status" value="1"/>
</dbReference>
<dbReference type="HOGENOM" id="CLU_263495_0_0_1"/>
<dbReference type="Gene3D" id="1.50.10.10">
    <property type="match status" value="1"/>
</dbReference>
<proteinExistence type="inferred from homology"/>
<evidence type="ECO:0000259" key="4">
    <source>
        <dbReference type="PROSITE" id="PS51387"/>
    </source>
</evidence>
<dbReference type="PROSITE" id="PS51257">
    <property type="entry name" value="PROKAR_LIPOPROTEIN"/>
    <property type="match status" value="1"/>
</dbReference>
<dbReference type="PROSITE" id="PS51387">
    <property type="entry name" value="FAD_PCMH"/>
    <property type="match status" value="1"/>
</dbReference>
<dbReference type="EMBL" id="JARH01000547">
    <property type="protein sequence ID" value="EXF79558.1"/>
    <property type="molecule type" value="Genomic_DNA"/>
</dbReference>
<keyword evidence="3" id="KW-0732">Signal</keyword>
<dbReference type="InterPro" id="IPR054363">
    <property type="entry name" value="GH95_cat"/>
</dbReference>
<dbReference type="GO" id="GO:0004560">
    <property type="term" value="F:alpha-L-fucosidase activity"/>
    <property type="evidence" value="ECO:0007669"/>
    <property type="project" value="TreeGrafter"/>
</dbReference>
<gene>
    <name evidence="5" type="ORF">CFIO01_03675</name>
</gene>
<dbReference type="PANTHER" id="PTHR31084">
    <property type="entry name" value="ALPHA-L-FUCOSIDASE 2"/>
    <property type="match status" value="1"/>
</dbReference>
<evidence type="ECO:0000313" key="6">
    <source>
        <dbReference type="Proteomes" id="UP000020467"/>
    </source>
</evidence>
<dbReference type="OrthoDB" id="2848340at2759"/>
<dbReference type="InterPro" id="IPR036318">
    <property type="entry name" value="FAD-bd_PCMH-like_sf"/>
</dbReference>
<evidence type="ECO:0000256" key="3">
    <source>
        <dbReference type="SAM" id="SignalP"/>
    </source>
</evidence>